<dbReference type="PROSITE" id="PS00086">
    <property type="entry name" value="CYTOCHROME_P450"/>
    <property type="match status" value="1"/>
</dbReference>
<dbReference type="EMBL" id="BEZZ01000630">
    <property type="protein sequence ID" value="GCC34766.1"/>
    <property type="molecule type" value="Genomic_DNA"/>
</dbReference>
<dbReference type="GO" id="GO:0070330">
    <property type="term" value="F:aromatase activity"/>
    <property type="evidence" value="ECO:0007669"/>
    <property type="project" value="UniProtKB-EC"/>
</dbReference>
<evidence type="ECO:0000256" key="7">
    <source>
        <dbReference type="ARBA" id="ARBA00023004"/>
    </source>
</evidence>
<comment type="similarity">
    <text evidence="3 14">Belongs to the cytochrome P450 family.</text>
</comment>
<keyword evidence="8 14" id="KW-0503">Monooxygenase</keyword>
<accession>A0A401SWN2</accession>
<dbReference type="GO" id="GO:0032355">
    <property type="term" value="P:response to estradiol"/>
    <property type="evidence" value="ECO:0007669"/>
    <property type="project" value="TreeGrafter"/>
</dbReference>
<evidence type="ECO:0000256" key="13">
    <source>
        <dbReference type="PIRSR" id="PIRSR602401-1"/>
    </source>
</evidence>
<dbReference type="InterPro" id="IPR002401">
    <property type="entry name" value="Cyt_P450_E_grp-I"/>
</dbReference>
<feature type="region of interest" description="Disordered" evidence="16">
    <location>
        <begin position="511"/>
        <end position="544"/>
    </location>
</feature>
<evidence type="ECO:0000256" key="4">
    <source>
        <dbReference type="ARBA" id="ARBA00022617"/>
    </source>
</evidence>
<feature type="coiled-coil region" evidence="15">
    <location>
        <begin position="285"/>
        <end position="319"/>
    </location>
</feature>
<dbReference type="InterPro" id="IPR001128">
    <property type="entry name" value="Cyt_P450"/>
</dbReference>
<protein>
    <recommendedName>
        <fullName evidence="10">aromatase</fullName>
        <ecNumber evidence="10">1.14.14.14</ecNumber>
    </recommendedName>
    <alternativeName>
        <fullName evidence="12">Cytochrome P-450AROM</fullName>
    </alternativeName>
    <alternativeName>
        <fullName evidence="11">Estrogen synthase</fullName>
    </alternativeName>
</protein>
<proteinExistence type="inferred from homology"/>
<dbReference type="Proteomes" id="UP000287033">
    <property type="component" value="Unassembled WGS sequence"/>
</dbReference>
<dbReference type="PANTHER" id="PTHR24291">
    <property type="entry name" value="CYTOCHROME P450 FAMILY 4"/>
    <property type="match status" value="1"/>
</dbReference>
<feature type="compositionally biased region" description="Polar residues" evidence="16">
    <location>
        <begin position="525"/>
        <end position="544"/>
    </location>
</feature>
<dbReference type="GO" id="GO:0016020">
    <property type="term" value="C:membrane"/>
    <property type="evidence" value="ECO:0007669"/>
    <property type="project" value="UniProtKB-SubCell"/>
</dbReference>
<keyword evidence="6 14" id="KW-0560">Oxidoreductase</keyword>
<evidence type="ECO:0000256" key="12">
    <source>
        <dbReference type="ARBA" id="ARBA00043174"/>
    </source>
</evidence>
<dbReference type="PRINTS" id="PR00463">
    <property type="entry name" value="EP450I"/>
</dbReference>
<dbReference type="GO" id="GO:0020037">
    <property type="term" value="F:heme binding"/>
    <property type="evidence" value="ECO:0007669"/>
    <property type="project" value="InterPro"/>
</dbReference>
<comment type="cofactor">
    <cofactor evidence="1 13">
        <name>heme</name>
        <dbReference type="ChEBI" id="CHEBI:30413"/>
    </cofactor>
</comment>
<dbReference type="Pfam" id="PF00067">
    <property type="entry name" value="p450"/>
    <property type="match status" value="1"/>
</dbReference>
<evidence type="ECO:0000256" key="14">
    <source>
        <dbReference type="RuleBase" id="RU000461"/>
    </source>
</evidence>
<keyword evidence="4 13" id="KW-0349">Heme</keyword>
<dbReference type="CDD" id="cd20616">
    <property type="entry name" value="CYP19A1"/>
    <property type="match status" value="1"/>
</dbReference>
<evidence type="ECO:0000256" key="3">
    <source>
        <dbReference type="ARBA" id="ARBA00010617"/>
    </source>
</evidence>
<keyword evidence="18" id="KW-1185">Reference proteome</keyword>
<dbReference type="FunFam" id="1.10.630.10:FF:000032">
    <property type="entry name" value="Cytochrome P450 aromatase"/>
    <property type="match status" value="1"/>
</dbReference>
<dbReference type="AlphaFoldDB" id="A0A401SWN2"/>
<dbReference type="InterPro" id="IPR036396">
    <property type="entry name" value="Cyt_P450_sf"/>
</dbReference>
<dbReference type="InterPro" id="IPR017972">
    <property type="entry name" value="Cyt_P450_CS"/>
</dbReference>
<keyword evidence="7 13" id="KW-0408">Iron</keyword>
<dbReference type="STRING" id="137246.A0A401SWN2"/>
<comment type="caution">
    <text evidence="17">The sequence shown here is derived from an EMBL/GenBank/DDBJ whole genome shotgun (WGS) entry which is preliminary data.</text>
</comment>
<dbReference type="PRINTS" id="PR00385">
    <property type="entry name" value="P450"/>
</dbReference>
<evidence type="ECO:0000256" key="6">
    <source>
        <dbReference type="ARBA" id="ARBA00023002"/>
    </source>
</evidence>
<evidence type="ECO:0000256" key="15">
    <source>
        <dbReference type="SAM" id="Coils"/>
    </source>
</evidence>
<dbReference type="GO" id="GO:0005506">
    <property type="term" value="F:iron ion binding"/>
    <property type="evidence" value="ECO:0007669"/>
    <property type="project" value="InterPro"/>
</dbReference>
<evidence type="ECO:0000256" key="10">
    <source>
        <dbReference type="ARBA" id="ARBA00038885"/>
    </source>
</evidence>
<dbReference type="GO" id="GO:0005783">
    <property type="term" value="C:endoplasmic reticulum"/>
    <property type="evidence" value="ECO:0007669"/>
    <property type="project" value="TreeGrafter"/>
</dbReference>
<evidence type="ECO:0000256" key="2">
    <source>
        <dbReference type="ARBA" id="ARBA00004370"/>
    </source>
</evidence>
<evidence type="ECO:0000256" key="1">
    <source>
        <dbReference type="ARBA" id="ARBA00001971"/>
    </source>
</evidence>
<dbReference type="Gene3D" id="1.10.630.10">
    <property type="entry name" value="Cytochrome P450"/>
    <property type="match status" value="1"/>
</dbReference>
<evidence type="ECO:0000313" key="18">
    <source>
        <dbReference type="Proteomes" id="UP000287033"/>
    </source>
</evidence>
<reference evidence="17 18" key="1">
    <citation type="journal article" date="2018" name="Nat. Ecol. Evol.">
        <title>Shark genomes provide insights into elasmobranch evolution and the origin of vertebrates.</title>
        <authorList>
            <person name="Hara Y"/>
            <person name="Yamaguchi K"/>
            <person name="Onimaru K"/>
            <person name="Kadota M"/>
            <person name="Koyanagi M"/>
            <person name="Keeley SD"/>
            <person name="Tatsumi K"/>
            <person name="Tanaka K"/>
            <person name="Motone F"/>
            <person name="Kageyama Y"/>
            <person name="Nozu R"/>
            <person name="Adachi N"/>
            <person name="Nishimura O"/>
            <person name="Nakagawa R"/>
            <person name="Tanegashima C"/>
            <person name="Kiyatake I"/>
            <person name="Matsumoto R"/>
            <person name="Murakumo K"/>
            <person name="Nishida K"/>
            <person name="Terakita A"/>
            <person name="Kuratani S"/>
            <person name="Sato K"/>
            <person name="Hyodo S Kuraku.S."/>
        </authorList>
    </citation>
    <scope>NUCLEOTIDE SEQUENCE [LARGE SCALE GENOMIC DNA]</scope>
</reference>
<evidence type="ECO:0000256" key="8">
    <source>
        <dbReference type="ARBA" id="ARBA00023033"/>
    </source>
</evidence>
<dbReference type="PANTHER" id="PTHR24291:SF43">
    <property type="entry name" value="AROMATASE"/>
    <property type="match status" value="1"/>
</dbReference>
<keyword evidence="9" id="KW-0472">Membrane</keyword>
<comment type="subcellular location">
    <subcellularLocation>
        <location evidence="2">Membrane</location>
    </subcellularLocation>
</comment>
<dbReference type="GO" id="GO:0008585">
    <property type="term" value="P:female gonad development"/>
    <property type="evidence" value="ECO:0007669"/>
    <property type="project" value="TreeGrafter"/>
</dbReference>
<feature type="binding site" description="axial binding residue" evidence="13">
    <location>
        <position position="481"/>
    </location>
    <ligand>
        <name>heme</name>
        <dbReference type="ChEBI" id="CHEBI:30413"/>
    </ligand>
    <ligandPart>
        <name>Fe</name>
        <dbReference type="ChEBI" id="CHEBI:18248"/>
    </ligandPart>
</feature>
<gene>
    <name evidence="17" type="ORF">chiPu_0013242</name>
</gene>
<organism evidence="17 18">
    <name type="scientific">Chiloscyllium punctatum</name>
    <name type="common">Brownbanded bambooshark</name>
    <name type="synonym">Hemiscyllium punctatum</name>
    <dbReference type="NCBI Taxonomy" id="137246"/>
    <lineage>
        <taxon>Eukaryota</taxon>
        <taxon>Metazoa</taxon>
        <taxon>Chordata</taxon>
        <taxon>Craniata</taxon>
        <taxon>Vertebrata</taxon>
        <taxon>Chondrichthyes</taxon>
        <taxon>Elasmobranchii</taxon>
        <taxon>Galeomorphii</taxon>
        <taxon>Galeoidea</taxon>
        <taxon>Orectolobiformes</taxon>
        <taxon>Hemiscylliidae</taxon>
        <taxon>Chiloscyllium</taxon>
    </lineage>
</organism>
<dbReference type="SUPFAM" id="SSF48264">
    <property type="entry name" value="Cytochrome P450"/>
    <property type="match status" value="1"/>
</dbReference>
<evidence type="ECO:0000256" key="9">
    <source>
        <dbReference type="ARBA" id="ARBA00023136"/>
    </source>
</evidence>
<evidence type="ECO:0000256" key="5">
    <source>
        <dbReference type="ARBA" id="ARBA00022723"/>
    </source>
</evidence>
<dbReference type="OMA" id="LMRCIML"/>
<dbReference type="InterPro" id="IPR050196">
    <property type="entry name" value="Cytochrome_P450_Monoox"/>
</dbReference>
<dbReference type="OrthoDB" id="1470350at2759"/>
<keyword evidence="5 13" id="KW-0479">Metal-binding</keyword>
<keyword evidence="15" id="KW-0175">Coiled coil</keyword>
<name>A0A401SWN2_CHIPU</name>
<dbReference type="EC" id="1.14.14.14" evidence="10"/>
<evidence type="ECO:0000313" key="17">
    <source>
        <dbReference type="EMBL" id="GCC34766.1"/>
    </source>
</evidence>
<evidence type="ECO:0000256" key="16">
    <source>
        <dbReference type="SAM" id="MobiDB-lite"/>
    </source>
</evidence>
<evidence type="ECO:0000256" key="11">
    <source>
        <dbReference type="ARBA" id="ARBA00042499"/>
    </source>
</evidence>
<sequence length="544" mass="62169">MKQNIFRTAGARSRKEYSLKSQTKAAYVEMRQFALGDTLLQMSKPARQNLTTGVVPEMGSRATAPLLFFLGLLFIFVKTLQKKATLPGPSFCLGIGPLISYGRFLWMGIGSASNYYNEKYGQIVRVWIHGEETLIISRSSAVNHVMRKAHYISRFGNKQALKCIGMNENGIIFNNNPSIWKMTRPYFAKALTGPGLQRTLAVSVESTRNHLDKLLGSNSTTTTSTTACVDILLFLRAITLDISNRLFLRVPMHEGQIVSKIQKYFDTWQTLLLKPDIFFKFKWIYKKYEKAAQDLQDAVEELLLKKQQELQEAEKLQDITDFATDLIFAQTHGKLTAENVRQSVLEILIAGPDTMSVSIFFMLMLIAQHPEVEKKIVEEIQEVTGEREVQNSDLQLLKTVENFIYESMRYQPVVDFTMRKALKDDVIDGYPVKKGTNIILNLGRMHKDEFFLKPNEFNLENFAQNVPHRYFQPFGCGPRSCVGKYIAMVMMKGILVTMLKRYRVHSHNGTTLENLKNNHDLSYHPNESNSLPRMTFTPRNQAEA</sequence>